<dbReference type="InterPro" id="IPR015126">
    <property type="entry name" value="Mu_I-gamma"/>
</dbReference>
<sequence>MQPQCNDWFSAKKLEGLIGLPKSSSAISRKARLEQWVFRQIHGVRGVAYEFHISSLPKETQAALLLRQGEIETSQGRFEIARPTLEAHDYDREALWSKWDNASDSQRRLAEKWLPAVQAADEMLNQGISTKTAFATVAGHYQVSASTLRDKYYQVQKFAKPDWAAALVDGRGASRRNVHKSEFDEDAWQFLIADYLRPE</sequence>
<evidence type="ECO:0000313" key="2">
    <source>
        <dbReference type="EMBL" id="HAE6308916.1"/>
    </source>
</evidence>
<evidence type="ECO:0000259" key="1">
    <source>
        <dbReference type="PROSITE" id="PS51702"/>
    </source>
</evidence>
<dbReference type="Gene3D" id="1.10.10.10">
    <property type="entry name" value="Winged helix-like DNA-binding domain superfamily/Winged helix DNA-binding domain"/>
    <property type="match status" value="1"/>
</dbReference>
<dbReference type="InterPro" id="IPR003314">
    <property type="entry name" value="Mu-type_HTH"/>
</dbReference>
<dbReference type="AlphaFoldDB" id="A0A734IUR1"/>
<reference evidence="2" key="1">
    <citation type="journal article" date="2018" name="Genome Biol.">
        <title>SKESA: strategic k-mer extension for scrupulous assemblies.</title>
        <authorList>
            <person name="Souvorov A."/>
            <person name="Agarwala R."/>
            <person name="Lipman D.J."/>
        </authorList>
    </citation>
    <scope>NUCLEOTIDE SEQUENCE</scope>
    <source>
        <strain evidence="2">Salmonella enterica</strain>
    </source>
</reference>
<name>A0A734IUR1_SALIN</name>
<dbReference type="GO" id="GO:0003677">
    <property type="term" value="F:DNA binding"/>
    <property type="evidence" value="ECO:0007669"/>
    <property type="project" value="InterPro"/>
</dbReference>
<dbReference type="Pfam" id="PF09039">
    <property type="entry name" value="HTH_Tnp_Mu_2"/>
    <property type="match status" value="1"/>
</dbReference>
<reference evidence="2" key="2">
    <citation type="submission" date="2018-07" db="EMBL/GenBank/DDBJ databases">
        <authorList>
            <consortium name="NCBI Pathogen Detection Project"/>
        </authorList>
    </citation>
    <scope>NUCLEOTIDE SEQUENCE</scope>
    <source>
        <strain evidence="2">Salmonella enterica</strain>
    </source>
</reference>
<dbReference type="PROSITE" id="PS51702">
    <property type="entry name" value="HTH_MU"/>
    <property type="match status" value="1"/>
</dbReference>
<comment type="caution">
    <text evidence="2">The sequence shown here is derived from an EMBL/GenBank/DDBJ whole genome shotgun (WGS) entry which is preliminary data.</text>
</comment>
<dbReference type="InterPro" id="IPR036388">
    <property type="entry name" value="WH-like_DNA-bd_sf"/>
</dbReference>
<dbReference type="Gene3D" id="1.10.10.60">
    <property type="entry name" value="Homeodomain-like"/>
    <property type="match status" value="1"/>
</dbReference>
<dbReference type="SUPFAM" id="SSF46955">
    <property type="entry name" value="Putative DNA-binding domain"/>
    <property type="match status" value="1"/>
</dbReference>
<dbReference type="EMBL" id="DAASNY010000018">
    <property type="protein sequence ID" value="HAE6308916.1"/>
    <property type="molecule type" value="Genomic_DNA"/>
</dbReference>
<dbReference type="SUPFAM" id="SSF46689">
    <property type="entry name" value="Homeodomain-like"/>
    <property type="match status" value="1"/>
</dbReference>
<dbReference type="Pfam" id="PF02316">
    <property type="entry name" value="HTH_Tnp_Mu_1"/>
    <property type="match status" value="1"/>
</dbReference>
<proteinExistence type="predicted"/>
<gene>
    <name evidence="2" type="ORF">G4J40_004109</name>
</gene>
<feature type="domain" description="HTH Mu-type" evidence="1">
    <location>
        <begin position="5"/>
        <end position="72"/>
    </location>
</feature>
<dbReference type="InterPro" id="IPR009057">
    <property type="entry name" value="Homeodomain-like_sf"/>
</dbReference>
<dbReference type="InterPro" id="IPR009061">
    <property type="entry name" value="DNA-bd_dom_put_sf"/>
</dbReference>
<protein>
    <submittedName>
        <fullName evidence="2">Transposase</fullName>
    </submittedName>
</protein>
<dbReference type="FunFam" id="1.10.10.60:FF:000608">
    <property type="entry name" value="DDE-recombinase A"/>
    <property type="match status" value="1"/>
</dbReference>
<accession>A0A734IUR1</accession>
<feature type="non-terminal residue" evidence="2">
    <location>
        <position position="199"/>
    </location>
</feature>
<organism evidence="2">
    <name type="scientific">Salmonella infantis</name>
    <dbReference type="NCBI Taxonomy" id="595"/>
    <lineage>
        <taxon>Bacteria</taxon>
        <taxon>Pseudomonadati</taxon>
        <taxon>Pseudomonadota</taxon>
        <taxon>Gammaproteobacteria</taxon>
        <taxon>Enterobacterales</taxon>
        <taxon>Enterobacteriaceae</taxon>
        <taxon>Salmonella</taxon>
    </lineage>
</organism>